<dbReference type="AlphaFoldDB" id="A0A917Q1K8"/>
<dbReference type="Proteomes" id="UP000658382">
    <property type="component" value="Unassembled WGS sequence"/>
</dbReference>
<evidence type="ECO:0000313" key="1">
    <source>
        <dbReference type="EMBL" id="GGK06080.1"/>
    </source>
</evidence>
<evidence type="ECO:0000313" key="2">
    <source>
        <dbReference type="Proteomes" id="UP000658382"/>
    </source>
</evidence>
<name>A0A917Q1K8_9BACI</name>
<proteinExistence type="predicted"/>
<dbReference type="EMBL" id="BMNQ01000065">
    <property type="protein sequence ID" value="GGK06080.1"/>
    <property type="molecule type" value="Genomic_DNA"/>
</dbReference>
<reference evidence="1" key="1">
    <citation type="journal article" date="2014" name="Int. J. Syst. Evol. Microbiol.">
        <title>Complete genome sequence of Corynebacterium casei LMG S-19264T (=DSM 44701T), isolated from a smear-ripened cheese.</title>
        <authorList>
            <consortium name="US DOE Joint Genome Institute (JGI-PGF)"/>
            <person name="Walter F."/>
            <person name="Albersmeier A."/>
            <person name="Kalinowski J."/>
            <person name="Ruckert C."/>
        </authorList>
    </citation>
    <scope>NUCLEOTIDE SEQUENCE</scope>
    <source>
        <strain evidence="1">JCM 12580</strain>
    </source>
</reference>
<protein>
    <submittedName>
        <fullName evidence="1">Uncharacterized protein</fullName>
    </submittedName>
</protein>
<accession>A0A917Q1K8</accession>
<reference evidence="1" key="2">
    <citation type="submission" date="2020-09" db="EMBL/GenBank/DDBJ databases">
        <authorList>
            <person name="Sun Q."/>
            <person name="Ohkuma M."/>
        </authorList>
    </citation>
    <scope>NUCLEOTIDE SEQUENCE</scope>
    <source>
        <strain evidence="1">JCM 12580</strain>
    </source>
</reference>
<organism evidence="1 2">
    <name type="scientific">Lentibacillus kapialis</name>
    <dbReference type="NCBI Taxonomy" id="340214"/>
    <lineage>
        <taxon>Bacteria</taxon>
        <taxon>Bacillati</taxon>
        <taxon>Bacillota</taxon>
        <taxon>Bacilli</taxon>
        <taxon>Bacillales</taxon>
        <taxon>Bacillaceae</taxon>
        <taxon>Lentibacillus</taxon>
    </lineage>
</organism>
<comment type="caution">
    <text evidence="1">The sequence shown here is derived from an EMBL/GenBank/DDBJ whole genome shotgun (WGS) entry which is preliminary data.</text>
</comment>
<sequence>MLANNLFSFFFRKAITPSTIEIGTLIGTEYTVSFKTPGSTLKQKEIVITKDKVPNPKDV</sequence>
<gene>
    <name evidence="1" type="ORF">GCM10007063_30680</name>
</gene>
<keyword evidence="2" id="KW-1185">Reference proteome</keyword>